<dbReference type="InterPro" id="IPR036179">
    <property type="entry name" value="Ig-like_dom_sf"/>
</dbReference>
<feature type="transmembrane region" description="Helical" evidence="9">
    <location>
        <begin position="1317"/>
        <end position="1335"/>
    </location>
</feature>
<dbReference type="Pfam" id="PF13927">
    <property type="entry name" value="Ig_3"/>
    <property type="match status" value="1"/>
</dbReference>
<comment type="caution">
    <text evidence="13">The sequence shown here is derived from an EMBL/GenBank/DDBJ whole genome shotgun (WGS) entry which is preliminary data.</text>
</comment>
<comment type="caution">
    <text evidence="7">Lacks conserved residue(s) required for the propagation of feature annotation.</text>
</comment>
<feature type="transmembrane region" description="Helical" evidence="9">
    <location>
        <begin position="1136"/>
        <end position="1153"/>
    </location>
</feature>
<dbReference type="InterPro" id="IPR013783">
    <property type="entry name" value="Ig-like_fold"/>
</dbReference>
<evidence type="ECO:0000256" key="2">
    <source>
        <dbReference type="ARBA" id="ARBA00007343"/>
    </source>
</evidence>
<keyword evidence="6" id="KW-0325">Glycoprotein</keyword>
<protein>
    <submittedName>
        <fullName evidence="13">Uncharacterized protein</fullName>
    </submittedName>
</protein>
<evidence type="ECO:0000256" key="1">
    <source>
        <dbReference type="ARBA" id="ARBA00004141"/>
    </source>
</evidence>
<dbReference type="InterPro" id="IPR000742">
    <property type="entry name" value="EGF"/>
</dbReference>
<evidence type="ECO:0000256" key="7">
    <source>
        <dbReference type="PROSITE-ProRule" id="PRU00076"/>
    </source>
</evidence>
<dbReference type="EMBL" id="JACVVK020000150">
    <property type="protein sequence ID" value="KAK7488514.1"/>
    <property type="molecule type" value="Genomic_DNA"/>
</dbReference>
<feature type="region of interest" description="Disordered" evidence="8">
    <location>
        <begin position="922"/>
        <end position="944"/>
    </location>
</feature>
<feature type="transmembrane region" description="Helical" evidence="9">
    <location>
        <begin position="1341"/>
        <end position="1362"/>
    </location>
</feature>
<keyword evidence="7" id="KW-0245">EGF-like domain</keyword>
<feature type="transmembrane region" description="Helical" evidence="9">
    <location>
        <begin position="1272"/>
        <end position="1297"/>
    </location>
</feature>
<proteinExistence type="inferred from homology"/>
<keyword evidence="3 9" id="KW-0812">Transmembrane</keyword>
<evidence type="ECO:0000259" key="11">
    <source>
        <dbReference type="PROSITE" id="PS50261"/>
    </source>
</evidence>
<keyword evidence="4 9" id="KW-1133">Transmembrane helix</keyword>
<reference evidence="13 14" key="1">
    <citation type="journal article" date="2023" name="Sci. Data">
        <title>Genome assembly of the Korean intertidal mud-creeper Batillaria attramentaria.</title>
        <authorList>
            <person name="Patra A.K."/>
            <person name="Ho P.T."/>
            <person name="Jun S."/>
            <person name="Lee S.J."/>
            <person name="Kim Y."/>
            <person name="Won Y.J."/>
        </authorList>
    </citation>
    <scope>NUCLEOTIDE SEQUENCE [LARGE SCALE GENOMIC DNA]</scope>
    <source>
        <strain evidence="13">Wonlab-2016</strain>
    </source>
</reference>
<comment type="similarity">
    <text evidence="2">Belongs to the G-protein coupled receptor 2 family. Adhesion G-protein coupled receptor (ADGR) subfamily.</text>
</comment>
<feature type="non-terminal residue" evidence="13">
    <location>
        <position position="1"/>
    </location>
</feature>
<feature type="domain" description="EGF-like" evidence="10">
    <location>
        <begin position="1"/>
        <end position="22"/>
    </location>
</feature>
<evidence type="ECO:0000313" key="13">
    <source>
        <dbReference type="EMBL" id="KAK7488514.1"/>
    </source>
</evidence>
<gene>
    <name evidence="13" type="ORF">BaRGS_00020299</name>
</gene>
<dbReference type="PROSITE" id="PS01186">
    <property type="entry name" value="EGF_2"/>
    <property type="match status" value="1"/>
</dbReference>
<dbReference type="PANTHER" id="PTHR45813:SF8">
    <property type="entry name" value="IG-LIKE DOMAIN-CONTAINING PROTEIN"/>
    <property type="match status" value="1"/>
</dbReference>
<dbReference type="InterPro" id="IPR046338">
    <property type="entry name" value="GAIN_dom_sf"/>
</dbReference>
<organism evidence="13 14">
    <name type="scientific">Batillaria attramentaria</name>
    <dbReference type="NCBI Taxonomy" id="370345"/>
    <lineage>
        <taxon>Eukaryota</taxon>
        <taxon>Metazoa</taxon>
        <taxon>Spiralia</taxon>
        <taxon>Lophotrochozoa</taxon>
        <taxon>Mollusca</taxon>
        <taxon>Gastropoda</taxon>
        <taxon>Caenogastropoda</taxon>
        <taxon>Sorbeoconcha</taxon>
        <taxon>Cerithioidea</taxon>
        <taxon>Batillariidae</taxon>
        <taxon>Batillaria</taxon>
    </lineage>
</organism>
<dbReference type="SMART" id="SM00409">
    <property type="entry name" value="IG"/>
    <property type="match status" value="1"/>
</dbReference>
<evidence type="ECO:0000256" key="3">
    <source>
        <dbReference type="ARBA" id="ARBA00022692"/>
    </source>
</evidence>
<dbReference type="CDD" id="cd00054">
    <property type="entry name" value="EGF_CA"/>
    <property type="match status" value="1"/>
</dbReference>
<feature type="transmembrane region" description="Helical" evidence="9">
    <location>
        <begin position="1159"/>
        <end position="1177"/>
    </location>
</feature>
<dbReference type="GO" id="GO:0016020">
    <property type="term" value="C:membrane"/>
    <property type="evidence" value="ECO:0007669"/>
    <property type="project" value="UniProtKB-SubCell"/>
</dbReference>
<feature type="disulfide bond" evidence="7">
    <location>
        <begin position="12"/>
        <end position="21"/>
    </location>
</feature>
<evidence type="ECO:0000259" key="12">
    <source>
        <dbReference type="PROSITE" id="PS50835"/>
    </source>
</evidence>
<dbReference type="InterPro" id="IPR017981">
    <property type="entry name" value="GPCR_2-like_7TM"/>
</dbReference>
<sequence length="1394" mass="155893">YFYGSFVNICDCPPGFTGVQCETRTDSVPLDLGGECPQLGCSQLCEEREGGHFACGCRKGYSLGADNTSCVLIKMHRILADFTTPDTHVSSDQVTSTHYTAAARRQLDAYLFHYGLPRSKQFHIDSFKPSEKGQVLKFQFYTRTESVSRVQLLLDVLALRGKLFNLNISSDGLHVQAFPELQILGVEHYERRAEPEGGFANLLCRARGSNRTQFRWLKDGRVFNSSLTARNVWHMYIPESTGHSHLSILNINDITIYDKGEFTCEVEDFGDVQNQTVELDVMTSPRLVITPLAASNGEYVNPGIHTETVEDLQPTGKRLFIGSALRSANYTCVISNDVSSSSITVYLFVGRDQQTCDGEKAGGVTWTSAMDGGFDVQNCPANMAGLTSRVCRCVQGQCVWSAPNLARCQTPTFIAAFDKMEELRQGYQGESLAAILSHLLHVLQNNNESMIAGDVTLAARTVLNGVQDAVDIPAIVTDSPDRLQPELILNLLDILLNLALGATPEEKEEQHLLCRSLLTMEMMTELMGWAIPLPRNGSYTGRVLVARLHRSHCQSPPFSLPVFTVLIASLHRSHCQSSPFSLAVSTVLIASLHPSHYQSPPFSLPVSTVLITSLHRSHYQSPPFSLPFFTVLITSLHPSHYQSPPFSLPVSILLITSLHPSHYQSPPFSLPFFTVLITSLHRSHYHSSPFSLPVSTVLITSLHPSHYQSPPFSLPFFTVLITSLHPSHYQSPPFLLPVSTVLLPVSTVLITILHRSHYQSPPFSLPVSTVLITSLHPSHYQSPPFSLPVSTLLRALPVSTVLITILHRSHYQSPPFSLPVSTVLMTSRQSPPFSLPFFTVLITSLHRSHCQSPSLSLPVSTLLVASLHRYHCQSPSFSLPVSVALIATLHHSHCQSPPFSLPVSIVLIASLHRSHCVTLRDVEPDQPGYNNTEDTDDEQNSTAVDSLTPSLQDVLQNSVENEEPYRLLEFIHMDSLQLIPPPPPNGSNRAEWVPLSRLRSFLPVGDYWERDKFRLNLTFHHPHRVPLFDLNETVCFNIVNNRRTLEQQWTSGGCHVLESTINVTRCRCSVPAHVALFIRPHSHLGQFHVDCLIDLDNLRMDTYVKHFFLDETLGMNLLFYYGELCLIDKERGRPGAAVLLMGSVIALNSWSVFHCVRFNFILSLFLVNVLCIVCLQGRHVQVLCLTGRLLLHLFLLGAFSFLFVDVIHVYVLVHAHSARVLGESCWKFLVIGWGIPVLSVGSTACTSSYYGHTDHCYRWCWVAAGRWQFYPFLVPMLVLVLACILISIRSMLTVYWWTDEWRFKSRKKHMFRTGKNGSLLVALLAVTGTGCSTETDGSFSIQIVFIIFLFIMIGAVFIAYCASETRVVQALSAFVRRRSRRRVIRQNFSANSFR</sequence>
<dbReference type="InterPro" id="IPR051587">
    <property type="entry name" value="Adhesion_GPCR"/>
</dbReference>
<dbReference type="Gene3D" id="1.20.1070.10">
    <property type="entry name" value="Rhodopsin 7-helix transmembrane proteins"/>
    <property type="match status" value="1"/>
</dbReference>
<dbReference type="PROSITE" id="PS50835">
    <property type="entry name" value="IG_LIKE"/>
    <property type="match status" value="1"/>
</dbReference>
<dbReference type="Gene3D" id="2.10.25.10">
    <property type="entry name" value="Laminin"/>
    <property type="match status" value="1"/>
</dbReference>
<keyword evidence="14" id="KW-1185">Reference proteome</keyword>
<dbReference type="CDD" id="cd00096">
    <property type="entry name" value="Ig"/>
    <property type="match status" value="1"/>
</dbReference>
<dbReference type="InterPro" id="IPR007110">
    <property type="entry name" value="Ig-like_dom"/>
</dbReference>
<dbReference type="PROSITE" id="PS00022">
    <property type="entry name" value="EGF_1"/>
    <property type="match status" value="1"/>
</dbReference>
<feature type="transmembrane region" description="Helical" evidence="9">
    <location>
        <begin position="1189"/>
        <end position="1213"/>
    </location>
</feature>
<evidence type="ECO:0000256" key="6">
    <source>
        <dbReference type="ARBA" id="ARBA00023180"/>
    </source>
</evidence>
<name>A0ABD0KN87_9CAEN</name>
<evidence type="ECO:0000256" key="4">
    <source>
        <dbReference type="ARBA" id="ARBA00022989"/>
    </source>
</evidence>
<feature type="non-terminal residue" evidence="13">
    <location>
        <position position="1394"/>
    </location>
</feature>
<feature type="domain" description="Ig-like" evidence="12">
    <location>
        <begin position="179"/>
        <end position="280"/>
    </location>
</feature>
<keyword evidence="5 9" id="KW-0472">Membrane</keyword>
<evidence type="ECO:0000313" key="14">
    <source>
        <dbReference type="Proteomes" id="UP001519460"/>
    </source>
</evidence>
<dbReference type="InterPro" id="IPR036445">
    <property type="entry name" value="GPCR_2_extracell_dom_sf"/>
</dbReference>
<dbReference type="PROSITE" id="PS50261">
    <property type="entry name" value="G_PROTEIN_RECEP_F2_4"/>
    <property type="match status" value="1"/>
</dbReference>
<dbReference type="Gene3D" id="2.60.40.10">
    <property type="entry name" value="Immunoglobulins"/>
    <property type="match status" value="1"/>
</dbReference>
<dbReference type="PROSITE" id="PS50026">
    <property type="entry name" value="EGF_3"/>
    <property type="match status" value="1"/>
</dbReference>
<dbReference type="Gene3D" id="4.10.1240.10">
    <property type="entry name" value="GPCR, family 2, extracellular hormone receptor domain"/>
    <property type="match status" value="1"/>
</dbReference>
<evidence type="ECO:0000256" key="8">
    <source>
        <dbReference type="SAM" id="MobiDB-lite"/>
    </source>
</evidence>
<dbReference type="PANTHER" id="PTHR45813">
    <property type="entry name" value="IG-LIKE DOMAIN-CONTAINING PROTEIN"/>
    <property type="match status" value="1"/>
</dbReference>
<evidence type="ECO:0000256" key="9">
    <source>
        <dbReference type="SAM" id="Phobius"/>
    </source>
</evidence>
<accession>A0ABD0KN87</accession>
<feature type="domain" description="G-protein coupled receptors family 2 profile 2" evidence="11">
    <location>
        <begin position="1156"/>
        <end position="1354"/>
    </location>
</feature>
<keyword evidence="7" id="KW-1015">Disulfide bond</keyword>
<dbReference type="InterPro" id="IPR003599">
    <property type="entry name" value="Ig_sub"/>
</dbReference>
<dbReference type="Proteomes" id="UP001519460">
    <property type="component" value="Unassembled WGS sequence"/>
</dbReference>
<dbReference type="SUPFAM" id="SSF48726">
    <property type="entry name" value="Immunoglobulin"/>
    <property type="match status" value="1"/>
</dbReference>
<evidence type="ECO:0000259" key="10">
    <source>
        <dbReference type="PROSITE" id="PS50026"/>
    </source>
</evidence>
<evidence type="ECO:0000256" key="5">
    <source>
        <dbReference type="ARBA" id="ARBA00023136"/>
    </source>
</evidence>
<dbReference type="Gene3D" id="2.60.220.50">
    <property type="match status" value="1"/>
</dbReference>
<comment type="subcellular location">
    <subcellularLocation>
        <location evidence="1">Membrane</location>
        <topology evidence="1">Multi-pass membrane protein</topology>
    </subcellularLocation>
</comment>